<protein>
    <submittedName>
        <fullName evidence="1">Ankyrin</fullName>
    </submittedName>
</protein>
<evidence type="ECO:0000313" key="1">
    <source>
        <dbReference type="EMBL" id="KAI6081736.1"/>
    </source>
</evidence>
<accession>A0ACC0CMT8</accession>
<keyword evidence="2" id="KW-1185">Reference proteome</keyword>
<dbReference type="Proteomes" id="UP001497680">
    <property type="component" value="Unassembled WGS sequence"/>
</dbReference>
<dbReference type="EMBL" id="MU394387">
    <property type="protein sequence ID" value="KAI6081736.1"/>
    <property type="molecule type" value="Genomic_DNA"/>
</dbReference>
<comment type="caution">
    <text evidence="1">The sequence shown here is derived from an EMBL/GenBank/DDBJ whole genome shotgun (WGS) entry which is preliminary data.</text>
</comment>
<reference evidence="1 2" key="1">
    <citation type="journal article" date="2022" name="New Phytol.">
        <title>Ecological generalism drives hyperdiversity of secondary metabolite gene clusters in xylarialean endophytes.</title>
        <authorList>
            <person name="Franco M.E.E."/>
            <person name="Wisecaver J.H."/>
            <person name="Arnold A.E."/>
            <person name="Ju Y.M."/>
            <person name="Slot J.C."/>
            <person name="Ahrendt S."/>
            <person name="Moore L.P."/>
            <person name="Eastman K.E."/>
            <person name="Scott K."/>
            <person name="Konkel Z."/>
            <person name="Mondo S.J."/>
            <person name="Kuo A."/>
            <person name="Hayes R.D."/>
            <person name="Haridas S."/>
            <person name="Andreopoulos B."/>
            <person name="Riley R."/>
            <person name="LaButti K."/>
            <person name="Pangilinan J."/>
            <person name="Lipzen A."/>
            <person name="Amirebrahimi M."/>
            <person name="Yan J."/>
            <person name="Adam C."/>
            <person name="Keymanesh K."/>
            <person name="Ng V."/>
            <person name="Louie K."/>
            <person name="Northen T."/>
            <person name="Drula E."/>
            <person name="Henrissat B."/>
            <person name="Hsieh H.M."/>
            <person name="Youens-Clark K."/>
            <person name="Lutzoni F."/>
            <person name="Miadlikowska J."/>
            <person name="Eastwood D.C."/>
            <person name="Hamelin R.C."/>
            <person name="Grigoriev I.V."/>
            <person name="U'Ren J.M."/>
        </authorList>
    </citation>
    <scope>NUCLEOTIDE SEQUENCE [LARGE SCALE GENOMIC DNA]</scope>
    <source>
        <strain evidence="1 2">ER1909</strain>
    </source>
</reference>
<sequence length="714" mass="80012">MDPFTVATGVTQLIALADTVTTRLLQFISFIRKVRSIPEYIEDIHGEITALKGTLIQVNNTLQTRAQRLPFERSHHAVTNKIIQSCNNSLKQLEKAIPELKDGSGILKCVWKSVEHSFNEGRIRQISERIGSDKSLLNISLSTLVLLASGETSSSQQVIQTELQKLRNLVQSSPFFSTRTGYDELVRAQAQSTSTLGDGLENSILEKELIRDWHQTVDDVASGVSISDSMSCDTRSVAPGSSVSVDAPTLYEKFDPEPDLPDEQHSEILTRFYLNENQDFVKEFRQGEMFVKASLFQRKGIAFMKQLLETQGTALSENASSERLADMEEELADILLQCNNDKNSQEAIKILERLLDEEIKRADQMDNDRRARLYHKLGELYYKRGSIDQARLFLDRAFNSRQGIEPKAPELVEETAELLAEVFGQDQAPDKANGLRKYIRQMLPQDTRVHVSSTSVTDLVTAYQWCKEKGINADIERFRFSDHHPVLETTPMHQAVRDENIDVLRIMLSSEGYVERSDKSGSTLLHAAAATRNYHICKLLLERSADPFVFDRSGMTPLHRCQSVRGGVKVARILLEKCHGLLNHANSFGKTALYMACEKGNVPMVEFLLAEAKADPNRQGPGQRTPLITTIDDVVRSDYKIAIVRLLINHGADPWMSDADSRTAVVAANNIGLAGDVIKPMLNKVPRRASSATVKTTTSSSDDGRRSNRDRYTM</sequence>
<gene>
    <name evidence="1" type="ORF">F4821DRAFT_248580</name>
</gene>
<proteinExistence type="predicted"/>
<name>A0ACC0CMT8_9PEZI</name>
<evidence type="ECO:0000313" key="2">
    <source>
        <dbReference type="Proteomes" id="UP001497680"/>
    </source>
</evidence>
<organism evidence="1 2">
    <name type="scientific">Hypoxylon rubiginosum</name>
    <dbReference type="NCBI Taxonomy" id="110542"/>
    <lineage>
        <taxon>Eukaryota</taxon>
        <taxon>Fungi</taxon>
        <taxon>Dikarya</taxon>
        <taxon>Ascomycota</taxon>
        <taxon>Pezizomycotina</taxon>
        <taxon>Sordariomycetes</taxon>
        <taxon>Xylariomycetidae</taxon>
        <taxon>Xylariales</taxon>
        <taxon>Hypoxylaceae</taxon>
        <taxon>Hypoxylon</taxon>
    </lineage>
</organism>